<dbReference type="Gene3D" id="2.160.10.10">
    <property type="entry name" value="Hexapeptide repeat proteins"/>
    <property type="match status" value="1"/>
</dbReference>
<organism evidence="5 6">
    <name type="scientific">Sphingomonas mollis</name>
    <dbReference type="NCBI Taxonomy" id="2795726"/>
    <lineage>
        <taxon>Bacteria</taxon>
        <taxon>Pseudomonadati</taxon>
        <taxon>Pseudomonadota</taxon>
        <taxon>Alphaproteobacteria</taxon>
        <taxon>Sphingomonadales</taxon>
        <taxon>Sphingomonadaceae</taxon>
        <taxon>Sphingomonas</taxon>
    </lineage>
</organism>
<keyword evidence="6" id="KW-1185">Reference proteome</keyword>
<dbReference type="Proteomes" id="UP000640426">
    <property type="component" value="Unassembled WGS sequence"/>
</dbReference>
<protein>
    <submittedName>
        <fullName evidence="5">Serine acetyltransferase</fullName>
    </submittedName>
</protein>
<reference evidence="6" key="1">
    <citation type="submission" date="2020-12" db="EMBL/GenBank/DDBJ databases">
        <title>Hymenobacter sp.</title>
        <authorList>
            <person name="Kim M.K."/>
        </authorList>
    </citation>
    <scope>NUCLEOTIDE SEQUENCE [LARGE SCALE GENOMIC DNA]</scope>
    <source>
        <strain evidence="6">BT553</strain>
    </source>
</reference>
<dbReference type="PROSITE" id="PS00101">
    <property type="entry name" value="HEXAPEP_TRANSFERASES"/>
    <property type="match status" value="1"/>
</dbReference>
<dbReference type="InterPro" id="IPR045304">
    <property type="entry name" value="LbH_SAT"/>
</dbReference>
<dbReference type="Pfam" id="PF00132">
    <property type="entry name" value="Hexapep"/>
    <property type="match status" value="1"/>
</dbReference>
<dbReference type="EMBL" id="JAELXS010000001">
    <property type="protein sequence ID" value="MBJ6120501.1"/>
    <property type="molecule type" value="Genomic_DNA"/>
</dbReference>
<dbReference type="CDD" id="cd03354">
    <property type="entry name" value="LbH_SAT"/>
    <property type="match status" value="1"/>
</dbReference>
<keyword evidence="3" id="KW-0677">Repeat</keyword>
<name>A0ABS0XKE3_9SPHN</name>
<dbReference type="PANTHER" id="PTHR42811">
    <property type="entry name" value="SERINE ACETYLTRANSFERASE"/>
    <property type="match status" value="1"/>
</dbReference>
<comment type="similarity">
    <text evidence="1">Belongs to the transferase hexapeptide repeat family.</text>
</comment>
<comment type="caution">
    <text evidence="5">The sequence shown here is derived from an EMBL/GenBank/DDBJ whole genome shotgun (WGS) entry which is preliminary data.</text>
</comment>
<accession>A0ABS0XKE3</accession>
<dbReference type="InterPro" id="IPR011004">
    <property type="entry name" value="Trimer_LpxA-like_sf"/>
</dbReference>
<keyword evidence="4" id="KW-0012">Acyltransferase</keyword>
<proteinExistence type="inferred from homology"/>
<dbReference type="SUPFAM" id="SSF51161">
    <property type="entry name" value="Trimeric LpxA-like enzymes"/>
    <property type="match status" value="1"/>
</dbReference>
<evidence type="ECO:0000256" key="3">
    <source>
        <dbReference type="ARBA" id="ARBA00022737"/>
    </source>
</evidence>
<evidence type="ECO:0000313" key="6">
    <source>
        <dbReference type="Proteomes" id="UP000640426"/>
    </source>
</evidence>
<dbReference type="RefSeq" id="WP_199034401.1">
    <property type="nucleotide sequence ID" value="NZ_JAELXS010000001.1"/>
</dbReference>
<sequence>MTGSIDDPAPSRTTVIEPDWSREYKGRLQWYPSRALLRAIRDYQAASGPFARLKRRLASERHRFWSIITGADIPIGARIGGGLMMPHPSGIVISPWAVIGPNCLLFQQVTIGNTGKGAPTLGAHVDVGAGAKIIGPVTIGDHARIGANAVVTSDIPAGATAVGIPARVISGAD</sequence>
<gene>
    <name evidence="5" type="ORF">JAO74_01715</name>
</gene>
<evidence type="ECO:0000256" key="1">
    <source>
        <dbReference type="ARBA" id="ARBA00007274"/>
    </source>
</evidence>
<evidence type="ECO:0000313" key="5">
    <source>
        <dbReference type="EMBL" id="MBJ6120501.1"/>
    </source>
</evidence>
<evidence type="ECO:0000256" key="4">
    <source>
        <dbReference type="ARBA" id="ARBA00023315"/>
    </source>
</evidence>
<dbReference type="InterPro" id="IPR001451">
    <property type="entry name" value="Hexapep"/>
</dbReference>
<evidence type="ECO:0000256" key="2">
    <source>
        <dbReference type="ARBA" id="ARBA00022679"/>
    </source>
</evidence>
<keyword evidence="2" id="KW-0808">Transferase</keyword>
<dbReference type="InterPro" id="IPR018357">
    <property type="entry name" value="Hexapep_transf_CS"/>
</dbReference>